<evidence type="ECO:0000259" key="2">
    <source>
        <dbReference type="Pfam" id="PF13799"/>
    </source>
</evidence>
<dbReference type="Proteomes" id="UP000743001">
    <property type="component" value="Unassembled WGS sequence"/>
</dbReference>
<feature type="compositionally biased region" description="Low complexity" evidence="1">
    <location>
        <begin position="8"/>
        <end position="22"/>
    </location>
</feature>
<gene>
    <name evidence="3" type="ORF">KQJ23_16460</name>
</gene>
<organism evidence="3 4">
    <name type="scientific">Paenibacillus brevis</name>
    <dbReference type="NCBI Taxonomy" id="2841508"/>
    <lineage>
        <taxon>Bacteria</taxon>
        <taxon>Bacillati</taxon>
        <taxon>Bacillota</taxon>
        <taxon>Bacilli</taxon>
        <taxon>Bacillales</taxon>
        <taxon>Paenibacillaceae</taxon>
        <taxon>Paenibacillus</taxon>
    </lineage>
</organism>
<dbReference type="PANTHER" id="PTHR24023:SF1082">
    <property type="entry name" value="COLLAGEN TRIPLE HELIX REPEAT"/>
    <property type="match status" value="1"/>
</dbReference>
<dbReference type="PANTHER" id="PTHR24023">
    <property type="entry name" value="COLLAGEN ALPHA"/>
    <property type="match status" value="1"/>
</dbReference>
<dbReference type="Pfam" id="PF13799">
    <property type="entry name" value="DUF4183"/>
    <property type="match status" value="1"/>
</dbReference>
<dbReference type="InterPro" id="IPR050149">
    <property type="entry name" value="Collagen_superfamily"/>
</dbReference>
<sequence length="210" mass="21114">MPGEQGAPGFPGTPGTQGVQGVPGPPGPQGLPGPQGFQGQQGLQGVPGPRGIQGSQGIAGVPGAEGAPGAQGPQGAPGLQGIPGPQGLEGPQGIPGPQGPQGIPGTIDLSSIEVIPSSSRYFYIADESMDGTVILSARRFTDDAGAAITHFPEETSNSYNHLFINGMLQEGRLFTTNGQTLTLNLGNDTVWAGTPVILEHVALKLEVGSL</sequence>
<feature type="region of interest" description="Disordered" evidence="1">
    <location>
        <begin position="1"/>
        <end position="107"/>
    </location>
</feature>
<comment type="caution">
    <text evidence="3">The sequence shown here is derived from an EMBL/GenBank/DDBJ whole genome shotgun (WGS) entry which is preliminary data.</text>
</comment>
<dbReference type="InterPro" id="IPR025237">
    <property type="entry name" value="DUF4183"/>
</dbReference>
<feature type="domain" description="DUF4183" evidence="2">
    <location>
        <begin position="137"/>
        <end position="199"/>
    </location>
</feature>
<dbReference type="InterPro" id="IPR008160">
    <property type="entry name" value="Collagen"/>
</dbReference>
<protein>
    <submittedName>
        <fullName evidence="3">DUF4183 domain-containing protein</fullName>
    </submittedName>
</protein>
<keyword evidence="4" id="KW-1185">Reference proteome</keyword>
<reference evidence="3 4" key="1">
    <citation type="submission" date="2021-06" db="EMBL/GenBank/DDBJ databases">
        <authorList>
            <person name="Sun Q."/>
            <person name="Li D."/>
        </authorList>
    </citation>
    <scope>NUCLEOTIDE SEQUENCE [LARGE SCALE GENOMIC DNA]</scope>
    <source>
        <strain evidence="3 4">MSJ-6</strain>
    </source>
</reference>
<evidence type="ECO:0000256" key="1">
    <source>
        <dbReference type="SAM" id="MobiDB-lite"/>
    </source>
</evidence>
<evidence type="ECO:0000313" key="3">
    <source>
        <dbReference type="EMBL" id="MBU5673423.1"/>
    </source>
</evidence>
<evidence type="ECO:0000313" key="4">
    <source>
        <dbReference type="Proteomes" id="UP000743001"/>
    </source>
</evidence>
<feature type="compositionally biased region" description="Low complexity" evidence="1">
    <location>
        <begin position="32"/>
        <end position="49"/>
    </location>
</feature>
<feature type="compositionally biased region" description="Low complexity" evidence="1">
    <location>
        <begin position="58"/>
        <end position="92"/>
    </location>
</feature>
<accession>A0ABS6FVL1</accession>
<proteinExistence type="predicted"/>
<dbReference type="EMBL" id="JAHLQJ010000014">
    <property type="protein sequence ID" value="MBU5673423.1"/>
    <property type="molecule type" value="Genomic_DNA"/>
</dbReference>
<dbReference type="Pfam" id="PF01391">
    <property type="entry name" value="Collagen"/>
    <property type="match status" value="1"/>
</dbReference>
<name>A0ABS6FVL1_9BACL</name>